<evidence type="ECO:0000313" key="1">
    <source>
        <dbReference type="EMBL" id="DAE11097.1"/>
    </source>
</evidence>
<protein>
    <submittedName>
        <fullName evidence="1">Uncharacterized protein</fullName>
    </submittedName>
</protein>
<name>A0A8S5PWX7_9CAUD</name>
<reference evidence="1" key="1">
    <citation type="journal article" date="2021" name="Proc. Natl. Acad. Sci. U.S.A.">
        <title>A Catalog of Tens of Thousands of Viruses from Human Metagenomes Reveals Hidden Associations with Chronic Diseases.</title>
        <authorList>
            <person name="Tisza M.J."/>
            <person name="Buck C.B."/>
        </authorList>
    </citation>
    <scope>NUCLEOTIDE SEQUENCE</scope>
    <source>
        <strain evidence="1">CtzwE5</strain>
    </source>
</reference>
<organism evidence="1">
    <name type="scientific">Myoviridae sp. ctzwE5</name>
    <dbReference type="NCBI Taxonomy" id="2825214"/>
    <lineage>
        <taxon>Viruses</taxon>
        <taxon>Duplodnaviria</taxon>
        <taxon>Heunggongvirae</taxon>
        <taxon>Uroviricota</taxon>
        <taxon>Caudoviricetes</taxon>
    </lineage>
</organism>
<proteinExistence type="predicted"/>
<sequence>MSYAWALEQYSDNWSAEFDTVGQCVEEAKYMGYEAGTIIYVDERKEPEIRGIELSDILEKVHDNMYIDYGEYAEDWNVEDTRNVDPKVYEKYEEAVNDIIVKYIKEIGMEPNFKEVVRTKQVVIQ</sequence>
<accession>A0A8S5PWX7</accession>
<dbReference type="EMBL" id="BK015525">
    <property type="protein sequence ID" value="DAE11097.1"/>
    <property type="molecule type" value="Genomic_DNA"/>
</dbReference>